<keyword evidence="17" id="KW-1185">Reference proteome</keyword>
<gene>
    <name evidence="16" type="ORF">KAK10_09310</name>
</gene>
<evidence type="ECO:0000256" key="10">
    <source>
        <dbReference type="ARBA" id="ARBA00023136"/>
    </source>
</evidence>
<keyword evidence="5" id="KW-0808">Transferase</keyword>
<comment type="caution">
    <text evidence="16">The sequence shown here is derived from an EMBL/GenBank/DDBJ whole genome shotgun (WGS) entry which is preliminary data.</text>
</comment>
<evidence type="ECO:0000313" key="17">
    <source>
        <dbReference type="Proteomes" id="UP001057481"/>
    </source>
</evidence>
<dbReference type="NCBIfam" id="TIGR01995">
    <property type="entry name" value="PTS-II-ABC-beta"/>
    <property type="match status" value="1"/>
</dbReference>
<feature type="active site" description="Phosphocysteine intermediate; for EIIB activity" evidence="11">
    <location>
        <position position="26"/>
    </location>
</feature>
<evidence type="ECO:0000256" key="5">
    <source>
        <dbReference type="ARBA" id="ARBA00022679"/>
    </source>
</evidence>
<keyword evidence="3" id="KW-1003">Cell membrane</keyword>
<evidence type="ECO:0000256" key="6">
    <source>
        <dbReference type="ARBA" id="ARBA00022683"/>
    </source>
</evidence>
<feature type="domain" description="PTS EIIB type-1" evidence="14">
    <location>
        <begin position="4"/>
        <end position="86"/>
    </location>
</feature>
<protein>
    <submittedName>
        <fullName evidence="16">PTS glucose transporter subunit IIA</fullName>
    </submittedName>
</protein>
<keyword evidence="6" id="KW-0598">Phosphotransferase system</keyword>
<feature type="domain" description="PTS EIIC type-1" evidence="15">
    <location>
        <begin position="105"/>
        <end position="458"/>
    </location>
</feature>
<sequence length="613" mass="65118">MDYENLARTILKNVGGKENINAAWHCATRLRFKLKNEDIAQTQDIENLDGVVTVVKSAGQYQVVIGNAVAKVFDPLARLANLDTEDKPATENKQSNDTIINRFIGFISGVFTPFLGAMAGAGVLKGLLALFVATGWLQTTSGTYQIWYAAGDGFFYFLPMMLAVTAAKRLNVNQFVAVALAAALVYPTLATAISSSKGIDFFGIPVVPTTYSSSVIPILLAVWVLSYIEPVLDKIFPEAVRNILTPLAALMIMTPLTLLVVGPLGTSVGTILSNGVSAIYNFAPFVAGAIMGAFWQVFVIFGVHWTFVPVMMNNIAKLGYDPLLPILSVAVISQAGAALGVFLKTKDPKMKSLAGSSVLTAVLGITEPTIYGVTLKLKKPFICASIAGAIGGAIAGAGGAHASSFTLPSLLALPTYLGNGFVSVIIGLVVAFTLGTILTYLFGVSNDRNAKSTIVNNENSLKTETILPPVSGTIIPLTSVKDEVFASEAMGQGIAIVPDSDVIVAPVNGTISAIYPTKHAIGIISEKGAEILIHIGIDTVALKGKYFEQLVEQNQKIKQGDPILKFDRNAIKNAGYDTSIMLIITNTAAYQIEETLETKADHNWLLTLTPVTK</sequence>
<dbReference type="InterPro" id="IPR001127">
    <property type="entry name" value="PTS_EIIA_1_perm"/>
</dbReference>
<feature type="transmembrane region" description="Helical" evidence="12">
    <location>
        <begin position="144"/>
        <end position="163"/>
    </location>
</feature>
<evidence type="ECO:0000259" key="15">
    <source>
        <dbReference type="PROSITE" id="PS51103"/>
    </source>
</evidence>
<dbReference type="PROSITE" id="PS51093">
    <property type="entry name" value="PTS_EIIA_TYPE_1"/>
    <property type="match status" value="1"/>
</dbReference>
<feature type="transmembrane region" description="Helical" evidence="12">
    <location>
        <begin position="285"/>
        <end position="311"/>
    </location>
</feature>
<dbReference type="InterPro" id="IPR001996">
    <property type="entry name" value="PTS_IIB_1"/>
</dbReference>
<feature type="transmembrane region" description="Helical" evidence="12">
    <location>
        <begin position="420"/>
        <end position="442"/>
    </location>
</feature>
<evidence type="ECO:0000256" key="8">
    <source>
        <dbReference type="ARBA" id="ARBA00022777"/>
    </source>
</evidence>
<evidence type="ECO:0000259" key="13">
    <source>
        <dbReference type="PROSITE" id="PS51093"/>
    </source>
</evidence>
<reference evidence="16" key="1">
    <citation type="submission" date="2021-04" db="EMBL/GenBank/DDBJ databases">
        <title>Taxonomic assessment of Weissella genus.</title>
        <authorList>
            <person name="Fanelli F."/>
            <person name="Chieffi D."/>
            <person name="Dell'Aquila A."/>
            <person name="Gyu-Sung C."/>
            <person name="Franz C.M.A.P."/>
            <person name="Fusco V."/>
        </authorList>
    </citation>
    <scope>NUCLEOTIDE SEQUENCE</scope>
    <source>
        <strain evidence="16">LMG 25373</strain>
    </source>
</reference>
<dbReference type="Pfam" id="PF00358">
    <property type="entry name" value="PTS_EIIA_1"/>
    <property type="match status" value="1"/>
</dbReference>
<feature type="transmembrane region" description="Helical" evidence="12">
    <location>
        <begin position="214"/>
        <end position="232"/>
    </location>
</feature>
<evidence type="ECO:0000256" key="3">
    <source>
        <dbReference type="ARBA" id="ARBA00022475"/>
    </source>
</evidence>
<dbReference type="PROSITE" id="PS01035">
    <property type="entry name" value="PTS_EIIB_TYPE_1_CYS"/>
    <property type="match status" value="1"/>
</dbReference>
<dbReference type="RefSeq" id="WP_205144002.1">
    <property type="nucleotide sequence ID" value="NZ_JAFBDN010000016.1"/>
</dbReference>
<evidence type="ECO:0000256" key="11">
    <source>
        <dbReference type="PROSITE-ProRule" id="PRU00421"/>
    </source>
</evidence>
<dbReference type="Gene3D" id="3.30.1360.60">
    <property type="entry name" value="Glucose permease domain IIB"/>
    <property type="match status" value="1"/>
</dbReference>
<dbReference type="InterPro" id="IPR013013">
    <property type="entry name" value="PTS_EIIC_1"/>
</dbReference>
<dbReference type="PANTHER" id="PTHR30175">
    <property type="entry name" value="PHOSPHOTRANSFERASE SYSTEM TRANSPORT PROTEIN"/>
    <property type="match status" value="1"/>
</dbReference>
<accession>A0ABT0VKB4</accession>
<dbReference type="InterPro" id="IPR011055">
    <property type="entry name" value="Dup_hybrid_motif"/>
</dbReference>
<dbReference type="Gene3D" id="2.70.70.10">
    <property type="entry name" value="Glucose Permease (Domain IIA)"/>
    <property type="match status" value="1"/>
</dbReference>
<dbReference type="InterPro" id="IPR011297">
    <property type="entry name" value="PTS_IIABC_b_glu"/>
</dbReference>
<dbReference type="SUPFAM" id="SSF55604">
    <property type="entry name" value="Glucose permease domain IIB"/>
    <property type="match status" value="1"/>
</dbReference>
<proteinExistence type="predicted"/>
<dbReference type="InterPro" id="IPR036878">
    <property type="entry name" value="Glu_permease_IIB"/>
</dbReference>
<comment type="subcellular location">
    <subcellularLocation>
        <location evidence="1">Cell membrane</location>
        <topology evidence="1">Multi-pass membrane protein</topology>
    </subcellularLocation>
</comment>
<evidence type="ECO:0000256" key="4">
    <source>
        <dbReference type="ARBA" id="ARBA00022597"/>
    </source>
</evidence>
<dbReference type="SUPFAM" id="SSF51261">
    <property type="entry name" value="Duplicated hybrid motif"/>
    <property type="match status" value="1"/>
</dbReference>
<feature type="transmembrane region" description="Helical" evidence="12">
    <location>
        <begin position="323"/>
        <end position="343"/>
    </location>
</feature>
<dbReference type="InterPro" id="IPR050558">
    <property type="entry name" value="PTS_Sugar-Specific_Components"/>
</dbReference>
<keyword evidence="4 16" id="KW-0762">Sugar transport</keyword>
<organism evidence="16 17">
    <name type="scientific">Periweissella beninensis</name>
    <dbReference type="NCBI Taxonomy" id="504936"/>
    <lineage>
        <taxon>Bacteria</taxon>
        <taxon>Bacillati</taxon>
        <taxon>Bacillota</taxon>
        <taxon>Bacilli</taxon>
        <taxon>Lactobacillales</taxon>
        <taxon>Lactobacillaceae</taxon>
        <taxon>Periweissella</taxon>
    </lineage>
</organism>
<keyword evidence="9 12" id="KW-1133">Transmembrane helix</keyword>
<dbReference type="InterPro" id="IPR003352">
    <property type="entry name" value="PTS_EIIC"/>
</dbReference>
<evidence type="ECO:0000256" key="1">
    <source>
        <dbReference type="ARBA" id="ARBA00004651"/>
    </source>
</evidence>
<feature type="transmembrane region" description="Helical" evidence="12">
    <location>
        <begin position="381"/>
        <end position="400"/>
    </location>
</feature>
<feature type="domain" description="PTS EIIA type-1" evidence="13">
    <location>
        <begin position="482"/>
        <end position="586"/>
    </location>
</feature>
<dbReference type="PANTHER" id="PTHR30175:SF1">
    <property type="entry name" value="PTS SYSTEM ARBUTIN-, CELLOBIOSE-, AND SALICIN-SPECIFIC EIIBC COMPONENT-RELATED"/>
    <property type="match status" value="1"/>
</dbReference>
<dbReference type="NCBIfam" id="TIGR00830">
    <property type="entry name" value="PTBA"/>
    <property type="match status" value="1"/>
</dbReference>
<feature type="transmembrane region" description="Helical" evidence="12">
    <location>
        <begin position="103"/>
        <end position="124"/>
    </location>
</feature>
<evidence type="ECO:0000256" key="7">
    <source>
        <dbReference type="ARBA" id="ARBA00022692"/>
    </source>
</evidence>
<dbReference type="PROSITE" id="PS00371">
    <property type="entry name" value="PTS_EIIA_TYPE_1_HIS"/>
    <property type="match status" value="1"/>
</dbReference>
<evidence type="ECO:0000256" key="9">
    <source>
        <dbReference type="ARBA" id="ARBA00022989"/>
    </source>
</evidence>
<dbReference type="Pfam" id="PF02378">
    <property type="entry name" value="PTS_EIIC"/>
    <property type="match status" value="1"/>
</dbReference>
<feature type="transmembrane region" description="Helical" evidence="12">
    <location>
        <begin position="175"/>
        <end position="194"/>
    </location>
</feature>
<keyword evidence="8" id="KW-0418">Kinase</keyword>
<dbReference type="CDD" id="cd00212">
    <property type="entry name" value="PTS_IIB_glc"/>
    <property type="match status" value="1"/>
</dbReference>
<feature type="transmembrane region" description="Helical" evidence="12">
    <location>
        <begin position="355"/>
        <end position="374"/>
    </location>
</feature>
<evidence type="ECO:0000256" key="2">
    <source>
        <dbReference type="ARBA" id="ARBA00022448"/>
    </source>
</evidence>
<dbReference type="EMBL" id="JAGMVS010000076">
    <property type="protein sequence ID" value="MCM2438095.1"/>
    <property type="molecule type" value="Genomic_DNA"/>
</dbReference>
<keyword evidence="2" id="KW-0813">Transport</keyword>
<dbReference type="Proteomes" id="UP001057481">
    <property type="component" value="Unassembled WGS sequence"/>
</dbReference>
<keyword evidence="10 12" id="KW-0472">Membrane</keyword>
<evidence type="ECO:0000259" key="14">
    <source>
        <dbReference type="PROSITE" id="PS51098"/>
    </source>
</evidence>
<evidence type="ECO:0000256" key="12">
    <source>
        <dbReference type="SAM" id="Phobius"/>
    </source>
</evidence>
<dbReference type="PROSITE" id="PS51098">
    <property type="entry name" value="PTS_EIIB_TYPE_1"/>
    <property type="match status" value="1"/>
</dbReference>
<feature type="transmembrane region" description="Helical" evidence="12">
    <location>
        <begin position="244"/>
        <end position="265"/>
    </location>
</feature>
<evidence type="ECO:0000313" key="16">
    <source>
        <dbReference type="EMBL" id="MCM2438095.1"/>
    </source>
</evidence>
<dbReference type="InterPro" id="IPR018113">
    <property type="entry name" value="PTrfase_EIIB_Cys"/>
</dbReference>
<dbReference type="PROSITE" id="PS51103">
    <property type="entry name" value="PTS_EIIC_TYPE_1"/>
    <property type="match status" value="1"/>
</dbReference>
<dbReference type="Pfam" id="PF00367">
    <property type="entry name" value="PTS_EIIB"/>
    <property type="match status" value="1"/>
</dbReference>
<keyword evidence="7 12" id="KW-0812">Transmembrane</keyword>
<name>A0ABT0VKB4_9LACO</name>